<evidence type="ECO:0000313" key="2">
    <source>
        <dbReference type="EMBL" id="MBB5696042.1"/>
    </source>
</evidence>
<evidence type="ECO:0000313" key="3">
    <source>
        <dbReference type="Proteomes" id="UP000580654"/>
    </source>
</evidence>
<protein>
    <submittedName>
        <fullName evidence="2">Uncharacterized protein</fullName>
    </submittedName>
</protein>
<reference evidence="2 3" key="1">
    <citation type="submission" date="2020-08" db="EMBL/GenBank/DDBJ databases">
        <title>Genomic Encyclopedia of Type Strains, Phase IV (KMG-IV): sequencing the most valuable type-strain genomes for metagenomic binning, comparative biology and taxonomic classification.</title>
        <authorList>
            <person name="Goeker M."/>
        </authorList>
    </citation>
    <scope>NUCLEOTIDE SEQUENCE [LARGE SCALE GENOMIC DNA]</scope>
    <source>
        <strain evidence="2 3">DSM 25622</strain>
    </source>
</reference>
<keyword evidence="1" id="KW-1133">Transmembrane helix</keyword>
<dbReference type="EMBL" id="JACIJD010000028">
    <property type="protein sequence ID" value="MBB5696042.1"/>
    <property type="molecule type" value="Genomic_DNA"/>
</dbReference>
<accession>A0A840YLM2</accession>
<sequence length="79" mass="8566">MVSLLCLVVAVAVVLTAAGLVARLMLLGVWALAVAALLGWVAVSPEPQIFPAAWWVLGAWASAWVLAWGLRLRRWFIRA</sequence>
<keyword evidence="1" id="KW-0472">Membrane</keyword>
<feature type="transmembrane region" description="Helical" evidence="1">
    <location>
        <begin position="49"/>
        <end position="70"/>
    </location>
</feature>
<name>A0A840YLM2_9PROT</name>
<evidence type="ECO:0000256" key="1">
    <source>
        <dbReference type="SAM" id="Phobius"/>
    </source>
</evidence>
<organism evidence="2 3">
    <name type="scientific">Muricoccus pecuniae</name>
    <dbReference type="NCBI Taxonomy" id="693023"/>
    <lineage>
        <taxon>Bacteria</taxon>
        <taxon>Pseudomonadati</taxon>
        <taxon>Pseudomonadota</taxon>
        <taxon>Alphaproteobacteria</taxon>
        <taxon>Acetobacterales</taxon>
        <taxon>Roseomonadaceae</taxon>
        <taxon>Muricoccus</taxon>
    </lineage>
</organism>
<dbReference type="AlphaFoldDB" id="A0A840YLM2"/>
<comment type="caution">
    <text evidence="2">The sequence shown here is derived from an EMBL/GenBank/DDBJ whole genome shotgun (WGS) entry which is preliminary data.</text>
</comment>
<dbReference type="Proteomes" id="UP000580654">
    <property type="component" value="Unassembled WGS sequence"/>
</dbReference>
<proteinExistence type="predicted"/>
<gene>
    <name evidence="2" type="ORF">FHS87_004110</name>
</gene>
<keyword evidence="1" id="KW-0812">Transmembrane</keyword>
<keyword evidence="3" id="KW-1185">Reference proteome</keyword>